<dbReference type="EMBL" id="SRMN01000117">
    <property type="protein sequence ID" value="TGH20131.1"/>
    <property type="molecule type" value="Genomic_DNA"/>
</dbReference>
<evidence type="ECO:0000256" key="4">
    <source>
        <dbReference type="ARBA" id="ARBA00022729"/>
    </source>
</evidence>
<dbReference type="PRINTS" id="PR00690">
    <property type="entry name" value="ADHESNFAMILY"/>
</dbReference>
<evidence type="ECO:0000256" key="2">
    <source>
        <dbReference type="ARBA" id="ARBA00022448"/>
    </source>
</evidence>
<dbReference type="PRINTS" id="PR00691">
    <property type="entry name" value="ADHESINB"/>
</dbReference>
<dbReference type="CDD" id="cd01137">
    <property type="entry name" value="PsaA"/>
    <property type="match status" value="1"/>
</dbReference>
<comment type="caution">
    <text evidence="6">The sequence shown here is derived from an EMBL/GenBank/DDBJ whole genome shotgun (WGS) entry which is preliminary data.</text>
</comment>
<dbReference type="SUPFAM" id="SSF53807">
    <property type="entry name" value="Helical backbone' metal receptor"/>
    <property type="match status" value="1"/>
</dbReference>
<keyword evidence="4" id="KW-0732">Signal</keyword>
<dbReference type="Proteomes" id="UP000315454">
    <property type="component" value="Unassembled WGS sequence"/>
</dbReference>
<evidence type="ECO:0000313" key="7">
    <source>
        <dbReference type="Proteomes" id="UP000315454"/>
    </source>
</evidence>
<evidence type="ECO:0000256" key="1">
    <source>
        <dbReference type="ARBA" id="ARBA00004196"/>
    </source>
</evidence>
<protein>
    <submittedName>
        <fullName evidence="6">Metal ABC transporter substrate-binding protein</fullName>
    </submittedName>
</protein>
<organism evidence="6 7">
    <name type="scientific">Aphanocapsa feldmannii 277cI</name>
    <dbReference type="NCBI Taxonomy" id="2507554"/>
    <lineage>
        <taxon>Bacteria</taxon>
        <taxon>Bacillati</taxon>
        <taxon>Cyanobacteriota</taxon>
        <taxon>Cyanophyceae</taxon>
        <taxon>Oscillatoriophycideae</taxon>
        <taxon>Chroococcales</taxon>
        <taxon>Microcystaceae</taxon>
        <taxon>Aphanocapsa</taxon>
    </lineage>
</organism>
<dbReference type="PANTHER" id="PTHR42953">
    <property type="entry name" value="HIGH-AFFINITY ZINC UPTAKE SYSTEM PROTEIN ZNUA-RELATED"/>
    <property type="match status" value="1"/>
</dbReference>
<keyword evidence="2 5" id="KW-0813">Transport</keyword>
<evidence type="ECO:0000313" key="6">
    <source>
        <dbReference type="EMBL" id="TGH20131.1"/>
    </source>
</evidence>
<proteinExistence type="inferred from homology"/>
<evidence type="ECO:0000256" key="5">
    <source>
        <dbReference type="RuleBase" id="RU003512"/>
    </source>
</evidence>
<dbReference type="InterPro" id="IPR006128">
    <property type="entry name" value="Lipoprotein_PsaA-like"/>
</dbReference>
<dbReference type="GO" id="GO:0007155">
    <property type="term" value="P:cell adhesion"/>
    <property type="evidence" value="ECO:0007669"/>
    <property type="project" value="InterPro"/>
</dbReference>
<dbReference type="Pfam" id="PF01297">
    <property type="entry name" value="ZnuA"/>
    <property type="match status" value="1"/>
</dbReference>
<comment type="subcellular location">
    <subcellularLocation>
        <location evidence="1">Cell envelope</location>
    </subcellularLocation>
</comment>
<dbReference type="InterPro" id="IPR050492">
    <property type="entry name" value="Bact_metal-bind_prot9"/>
</dbReference>
<sequence length="351" mass="37227">MASTSGAGKTDAERPVGCVHGSRCRGAVATPIDLRSLLVLPLAVALALLPSACKAPQSEASANGSQPATAPSLQVGRSAASEAATPLVLTTFTVLADMAREVAGPHLRVASITRLGAEIHGYQVTPGDIERGQGASLILDNGLGLERWARRFNANLPGVPRVTLSAGIEPLPITADSGRGKPNPHAWMSPANALIYVENIRAAMTALMPQRAPQFAANARNYSNRIRALDLELRQAISAIPPERRLLVSCEGAFSYLASDYWPVNAERQVTPQRMARLIRTVKDRAVPAIFCESTVSSEAQKQVAAESGSRFGGVFYVDSLSGPRGPAASYLDLLRHNVDTLVRGLEGQPR</sequence>
<name>A0A524RSE4_9CHRO</name>
<reference evidence="6 7" key="1">
    <citation type="journal article" date="2019" name="mSystems">
        <title>Life at home and on the roam: Genomic adaptions reflect the dual lifestyle of an intracellular, facultative symbiont.</title>
        <authorList>
            <person name="Burgsdorf I."/>
        </authorList>
    </citation>
    <scope>NUCLEOTIDE SEQUENCE [LARGE SCALE GENOMIC DNA]</scope>
    <source>
        <strain evidence="6">277cI</strain>
    </source>
</reference>
<dbReference type="InterPro" id="IPR006127">
    <property type="entry name" value="ZnuA-like"/>
</dbReference>
<comment type="similarity">
    <text evidence="5">Belongs to the bacterial solute-binding protein 9 family.</text>
</comment>
<evidence type="ECO:0000256" key="3">
    <source>
        <dbReference type="ARBA" id="ARBA00022723"/>
    </source>
</evidence>
<dbReference type="Gene3D" id="3.40.50.1980">
    <property type="entry name" value="Nitrogenase molybdenum iron protein domain"/>
    <property type="match status" value="2"/>
</dbReference>
<dbReference type="GO" id="GO:0030313">
    <property type="term" value="C:cell envelope"/>
    <property type="evidence" value="ECO:0007669"/>
    <property type="project" value="UniProtKB-SubCell"/>
</dbReference>
<dbReference type="GO" id="GO:0030001">
    <property type="term" value="P:metal ion transport"/>
    <property type="evidence" value="ECO:0007669"/>
    <property type="project" value="InterPro"/>
</dbReference>
<dbReference type="GO" id="GO:0046872">
    <property type="term" value="F:metal ion binding"/>
    <property type="evidence" value="ECO:0007669"/>
    <property type="project" value="UniProtKB-KW"/>
</dbReference>
<dbReference type="PANTHER" id="PTHR42953:SF1">
    <property type="entry name" value="METAL-BINDING PROTEIN HI_0362-RELATED"/>
    <property type="match status" value="1"/>
</dbReference>
<dbReference type="AlphaFoldDB" id="A0A524RSE4"/>
<accession>A0A524RSE4</accession>
<keyword evidence="3" id="KW-0479">Metal-binding</keyword>
<dbReference type="InterPro" id="IPR006129">
    <property type="entry name" value="AdhesinB"/>
</dbReference>
<gene>
    <name evidence="6" type="ORF">ERJ68_07290</name>
</gene>